<feature type="transmembrane region" description="Helical" evidence="4">
    <location>
        <begin position="271"/>
        <end position="300"/>
    </location>
</feature>
<keyword evidence="5" id="KW-0732">Signal</keyword>
<dbReference type="InterPro" id="IPR018114">
    <property type="entry name" value="TRYPSIN_HIS"/>
</dbReference>
<accession>A0A8I6SV07</accession>
<dbReference type="InterPro" id="IPR009003">
    <property type="entry name" value="Peptidase_S1_PA"/>
</dbReference>
<dbReference type="InterPro" id="IPR001314">
    <property type="entry name" value="Peptidase_S1A"/>
</dbReference>
<dbReference type="InterPro" id="IPR001254">
    <property type="entry name" value="Trypsin_dom"/>
</dbReference>
<keyword evidence="8" id="KW-1185">Reference proteome</keyword>
<dbReference type="GeneID" id="106666497"/>
<dbReference type="OrthoDB" id="546450at2759"/>
<dbReference type="InterPro" id="IPR043504">
    <property type="entry name" value="Peptidase_S1_PA_chymotrypsin"/>
</dbReference>
<evidence type="ECO:0000256" key="4">
    <source>
        <dbReference type="SAM" id="Phobius"/>
    </source>
</evidence>
<keyword evidence="3" id="KW-0378">Hydrolase</keyword>
<keyword evidence="3" id="KW-0645">Protease</keyword>
<keyword evidence="3" id="KW-0720">Serine protease</keyword>
<keyword evidence="4" id="KW-0472">Membrane</keyword>
<evidence type="ECO:0000256" key="1">
    <source>
        <dbReference type="ARBA" id="ARBA00023157"/>
    </source>
</evidence>
<sequence length="304" mass="34024">MMLYYLILILSGVIVSDGEKVFGGRFAKDGEFPFVVSIRGEKTCAGSLVTLAKVVTAAHCLYFVKEQSTNVDTNRQYVVGGSVDVENFNDGVDQREVRAVISVLLSGKYRPRSRFDGKIDSHDIGLALLDYPFYSRKSLQVMNLVSWNAAEFKHSWDEIVAKKTICYAMGWGTTTYHSSSIGTDVVATKPSPILKVIPVIPEKNESCSMLFPRKEDMTMYGEICVYSVKKHETICDGDSGGPLVCDGRPYALLNYGPRCGTTLSPQGYLLFWYYLDFLTLSGTHLFISKWLILLILLYLLCNYI</sequence>
<evidence type="ECO:0000313" key="7">
    <source>
        <dbReference type="EnsemblMetazoa" id="XP_024085245.1"/>
    </source>
</evidence>
<dbReference type="PROSITE" id="PS50240">
    <property type="entry name" value="TRYPSIN_DOM"/>
    <property type="match status" value="1"/>
</dbReference>
<proteinExistence type="inferred from homology"/>
<dbReference type="InterPro" id="IPR051487">
    <property type="entry name" value="Ser/Thr_Proteases_Immune/Dev"/>
</dbReference>
<dbReference type="PROSITE" id="PS00135">
    <property type="entry name" value="TRYPSIN_SER"/>
    <property type="match status" value="1"/>
</dbReference>
<dbReference type="PROSITE" id="PS00134">
    <property type="entry name" value="TRYPSIN_HIS"/>
    <property type="match status" value="1"/>
</dbReference>
<dbReference type="GO" id="GO:0006508">
    <property type="term" value="P:proteolysis"/>
    <property type="evidence" value="ECO:0007669"/>
    <property type="project" value="UniProtKB-KW"/>
</dbReference>
<feature type="domain" description="Peptidase S1" evidence="6">
    <location>
        <begin position="21"/>
        <end position="296"/>
    </location>
</feature>
<dbReference type="RefSeq" id="XP_024085245.1">
    <property type="nucleotide sequence ID" value="XM_024229477.1"/>
</dbReference>
<dbReference type="Proteomes" id="UP000494040">
    <property type="component" value="Unassembled WGS sequence"/>
</dbReference>
<feature type="chain" id="PRO_5035169418" description="Peptidase S1 domain-containing protein" evidence="5">
    <location>
        <begin position="19"/>
        <end position="304"/>
    </location>
</feature>
<dbReference type="PANTHER" id="PTHR24256">
    <property type="entry name" value="TRYPTASE-RELATED"/>
    <property type="match status" value="1"/>
</dbReference>
<dbReference type="SMART" id="SM00020">
    <property type="entry name" value="Tryp_SPc"/>
    <property type="match status" value="1"/>
</dbReference>
<evidence type="ECO:0000313" key="8">
    <source>
        <dbReference type="Proteomes" id="UP000494040"/>
    </source>
</evidence>
<dbReference type="EnsemblMetazoa" id="XM_024229477.1">
    <property type="protein sequence ID" value="XP_024085245.1"/>
    <property type="gene ID" value="LOC106666497"/>
</dbReference>
<evidence type="ECO:0000256" key="2">
    <source>
        <dbReference type="ARBA" id="ARBA00024195"/>
    </source>
</evidence>
<name>A0A8I6SV07_CIMLE</name>
<organism evidence="7 8">
    <name type="scientific">Cimex lectularius</name>
    <name type="common">Bed bug</name>
    <name type="synonym">Acanthia lectularia</name>
    <dbReference type="NCBI Taxonomy" id="79782"/>
    <lineage>
        <taxon>Eukaryota</taxon>
        <taxon>Metazoa</taxon>
        <taxon>Ecdysozoa</taxon>
        <taxon>Arthropoda</taxon>
        <taxon>Hexapoda</taxon>
        <taxon>Insecta</taxon>
        <taxon>Pterygota</taxon>
        <taxon>Neoptera</taxon>
        <taxon>Paraneoptera</taxon>
        <taxon>Hemiptera</taxon>
        <taxon>Heteroptera</taxon>
        <taxon>Panheteroptera</taxon>
        <taxon>Cimicomorpha</taxon>
        <taxon>Cimicidae</taxon>
        <taxon>Cimex</taxon>
    </lineage>
</organism>
<keyword evidence="4" id="KW-1133">Transmembrane helix</keyword>
<keyword evidence="4" id="KW-0812">Transmembrane</keyword>
<dbReference type="SUPFAM" id="SSF50494">
    <property type="entry name" value="Trypsin-like serine proteases"/>
    <property type="match status" value="1"/>
</dbReference>
<dbReference type="PRINTS" id="PR00722">
    <property type="entry name" value="CHYMOTRYPSIN"/>
</dbReference>
<reference evidence="7" key="1">
    <citation type="submission" date="2022-01" db="UniProtKB">
        <authorList>
            <consortium name="EnsemblMetazoa"/>
        </authorList>
    </citation>
    <scope>IDENTIFICATION</scope>
</reference>
<dbReference type="InterPro" id="IPR033116">
    <property type="entry name" value="TRYPSIN_SER"/>
</dbReference>
<evidence type="ECO:0000256" key="3">
    <source>
        <dbReference type="RuleBase" id="RU363034"/>
    </source>
</evidence>
<dbReference type="GO" id="GO:0004252">
    <property type="term" value="F:serine-type endopeptidase activity"/>
    <property type="evidence" value="ECO:0007669"/>
    <property type="project" value="InterPro"/>
</dbReference>
<dbReference type="Gene3D" id="2.40.10.10">
    <property type="entry name" value="Trypsin-like serine proteases"/>
    <property type="match status" value="1"/>
</dbReference>
<evidence type="ECO:0000256" key="5">
    <source>
        <dbReference type="SAM" id="SignalP"/>
    </source>
</evidence>
<evidence type="ECO:0000259" key="6">
    <source>
        <dbReference type="PROSITE" id="PS50240"/>
    </source>
</evidence>
<dbReference type="AlphaFoldDB" id="A0A8I6SV07"/>
<keyword evidence="1" id="KW-1015">Disulfide bond</keyword>
<dbReference type="Pfam" id="PF00089">
    <property type="entry name" value="Trypsin"/>
    <property type="match status" value="1"/>
</dbReference>
<comment type="similarity">
    <text evidence="2">Belongs to the peptidase S1 family. CLIP subfamily.</text>
</comment>
<dbReference type="KEGG" id="clec:106666497"/>
<protein>
    <recommendedName>
        <fullName evidence="6">Peptidase S1 domain-containing protein</fullName>
    </recommendedName>
</protein>
<feature type="signal peptide" evidence="5">
    <location>
        <begin position="1"/>
        <end position="18"/>
    </location>
</feature>